<keyword evidence="4 6" id="KW-1133">Transmembrane helix</keyword>
<reference evidence="7" key="1">
    <citation type="submission" date="2021-10" db="EMBL/GenBank/DDBJ databases">
        <title>Tropical sea cucumber genome reveals ecological adaptation and Cuvierian tubules defense mechanism.</title>
        <authorList>
            <person name="Chen T."/>
        </authorList>
    </citation>
    <scope>NUCLEOTIDE SEQUENCE</scope>
    <source>
        <strain evidence="7">Nanhai2018</strain>
        <tissue evidence="7">Muscle</tissue>
    </source>
</reference>
<evidence type="ECO:0000256" key="1">
    <source>
        <dbReference type="ARBA" id="ARBA00004141"/>
    </source>
</evidence>
<evidence type="ECO:0008006" key="9">
    <source>
        <dbReference type="Google" id="ProtNLM"/>
    </source>
</evidence>
<gene>
    <name evidence="7" type="ORF">HOLleu_30517</name>
</gene>
<comment type="subcellular location">
    <subcellularLocation>
        <location evidence="1">Membrane</location>
        <topology evidence="1">Multi-pass membrane protein</topology>
    </subcellularLocation>
</comment>
<comment type="caution">
    <text evidence="7">The sequence shown here is derived from an EMBL/GenBank/DDBJ whole genome shotgun (WGS) entry which is preliminary data.</text>
</comment>
<evidence type="ECO:0000256" key="2">
    <source>
        <dbReference type="ARBA" id="ARBA00005787"/>
    </source>
</evidence>
<dbReference type="PANTHER" id="PTHR31548">
    <property type="entry name" value="CLARIN"/>
    <property type="match status" value="1"/>
</dbReference>
<dbReference type="GO" id="GO:0007605">
    <property type="term" value="P:sensory perception of sound"/>
    <property type="evidence" value="ECO:0007669"/>
    <property type="project" value="UniProtKB-ARBA"/>
</dbReference>
<dbReference type="Pfam" id="PF25807">
    <property type="entry name" value="Clarin-2"/>
    <property type="match status" value="1"/>
</dbReference>
<dbReference type="PROSITE" id="PS51257">
    <property type="entry name" value="PROKAR_LIPOPROTEIN"/>
    <property type="match status" value="1"/>
</dbReference>
<sequence length="227" mass="25004">MKAQRVIFAITLVLSLFSLGCFLGCMFSTDMVTGVVTNRNVNATNYGNISVGLIWGSKQYNYGYGLRKAQRFAIHEEYQNPIKGVTASVLSFVCVACLFNIIGTIFSLENFFIVPVQTLQGPIGLYLWYGIASIAAFIAFFMYSILFPTKLKEDIDSEAESNFSSVDGETGFGYSYWLLMTGIILTICNIGLVHLARKSVDLNTLSGKLKPKARPAQYEDTSDGGLL</sequence>
<feature type="transmembrane region" description="Helical" evidence="6">
    <location>
        <begin position="126"/>
        <end position="146"/>
    </location>
</feature>
<feature type="transmembrane region" description="Helical" evidence="6">
    <location>
        <begin position="89"/>
        <end position="114"/>
    </location>
</feature>
<evidence type="ECO:0000313" key="8">
    <source>
        <dbReference type="Proteomes" id="UP001152320"/>
    </source>
</evidence>
<evidence type="ECO:0000256" key="3">
    <source>
        <dbReference type="ARBA" id="ARBA00022692"/>
    </source>
</evidence>
<feature type="transmembrane region" description="Helical" evidence="6">
    <location>
        <begin position="174"/>
        <end position="196"/>
    </location>
</feature>
<dbReference type="PANTHER" id="PTHR31548:SF1">
    <property type="entry name" value="LD47387P"/>
    <property type="match status" value="1"/>
</dbReference>
<accession>A0A9Q1BKL2</accession>
<dbReference type="InterPro" id="IPR026748">
    <property type="entry name" value="Clarin"/>
</dbReference>
<keyword evidence="8" id="KW-1185">Reference proteome</keyword>
<keyword evidence="3 6" id="KW-0812">Transmembrane</keyword>
<dbReference type="OrthoDB" id="10012538at2759"/>
<name>A0A9Q1BKL2_HOLLE</name>
<comment type="similarity">
    <text evidence="2">Belongs to the clarin family.</text>
</comment>
<evidence type="ECO:0000256" key="6">
    <source>
        <dbReference type="SAM" id="Phobius"/>
    </source>
</evidence>
<dbReference type="GO" id="GO:0016020">
    <property type="term" value="C:membrane"/>
    <property type="evidence" value="ECO:0007669"/>
    <property type="project" value="UniProtKB-SubCell"/>
</dbReference>
<dbReference type="EMBL" id="JAIZAY010000015">
    <property type="protein sequence ID" value="KAJ8028314.1"/>
    <property type="molecule type" value="Genomic_DNA"/>
</dbReference>
<dbReference type="Proteomes" id="UP001152320">
    <property type="component" value="Chromosome 15"/>
</dbReference>
<protein>
    <recommendedName>
        <fullName evidence="9">Clarin-3</fullName>
    </recommendedName>
</protein>
<organism evidence="7 8">
    <name type="scientific">Holothuria leucospilota</name>
    <name type="common">Black long sea cucumber</name>
    <name type="synonym">Mertensiothuria leucospilota</name>
    <dbReference type="NCBI Taxonomy" id="206669"/>
    <lineage>
        <taxon>Eukaryota</taxon>
        <taxon>Metazoa</taxon>
        <taxon>Echinodermata</taxon>
        <taxon>Eleutherozoa</taxon>
        <taxon>Echinozoa</taxon>
        <taxon>Holothuroidea</taxon>
        <taxon>Aspidochirotacea</taxon>
        <taxon>Aspidochirotida</taxon>
        <taxon>Holothuriidae</taxon>
        <taxon>Holothuria</taxon>
    </lineage>
</organism>
<keyword evidence="5 6" id="KW-0472">Membrane</keyword>
<proteinExistence type="inferred from homology"/>
<dbReference type="AlphaFoldDB" id="A0A9Q1BKL2"/>
<evidence type="ECO:0000313" key="7">
    <source>
        <dbReference type="EMBL" id="KAJ8028314.1"/>
    </source>
</evidence>
<evidence type="ECO:0000256" key="5">
    <source>
        <dbReference type="ARBA" id="ARBA00023136"/>
    </source>
</evidence>
<evidence type="ECO:0000256" key="4">
    <source>
        <dbReference type="ARBA" id="ARBA00022989"/>
    </source>
</evidence>
<feature type="transmembrane region" description="Helical" evidence="6">
    <location>
        <begin position="7"/>
        <end position="29"/>
    </location>
</feature>